<gene>
    <name evidence="3" type="ORF">CCC_04095</name>
</gene>
<organism evidence="3 4">
    <name type="scientific">Paramagnetospirillum magnetotacticum MS-1</name>
    <dbReference type="NCBI Taxonomy" id="272627"/>
    <lineage>
        <taxon>Bacteria</taxon>
        <taxon>Pseudomonadati</taxon>
        <taxon>Pseudomonadota</taxon>
        <taxon>Alphaproteobacteria</taxon>
        <taxon>Rhodospirillales</taxon>
        <taxon>Magnetospirillaceae</taxon>
        <taxon>Paramagnetospirillum</taxon>
    </lineage>
</organism>
<feature type="transmembrane region" description="Helical" evidence="2">
    <location>
        <begin position="29"/>
        <end position="47"/>
    </location>
</feature>
<feature type="transmembrane region" description="Helical" evidence="2">
    <location>
        <begin position="394"/>
        <end position="415"/>
    </location>
</feature>
<accession>A0A0C2YIL8</accession>
<dbReference type="STRING" id="272627.CCC_04095"/>
<feature type="region of interest" description="Disordered" evidence="1">
    <location>
        <begin position="1"/>
        <end position="23"/>
    </location>
</feature>
<protein>
    <submittedName>
        <fullName evidence="3">Uncharacterized protein</fullName>
    </submittedName>
</protein>
<dbReference type="AlphaFoldDB" id="A0A0C2YIL8"/>
<dbReference type="Proteomes" id="UP000031971">
    <property type="component" value="Unassembled WGS sequence"/>
</dbReference>
<feature type="transmembrane region" description="Helical" evidence="2">
    <location>
        <begin position="124"/>
        <end position="142"/>
    </location>
</feature>
<name>A0A0C2YIL8_PARME</name>
<proteinExistence type="predicted"/>
<feature type="transmembrane region" description="Helical" evidence="2">
    <location>
        <begin position="250"/>
        <end position="274"/>
    </location>
</feature>
<feature type="transmembrane region" description="Helical" evidence="2">
    <location>
        <begin position="321"/>
        <end position="341"/>
    </location>
</feature>
<evidence type="ECO:0000256" key="2">
    <source>
        <dbReference type="SAM" id="Phobius"/>
    </source>
</evidence>
<keyword evidence="2" id="KW-0472">Membrane</keyword>
<feature type="transmembrane region" description="Helical" evidence="2">
    <location>
        <begin position="422"/>
        <end position="440"/>
    </location>
</feature>
<evidence type="ECO:0000256" key="1">
    <source>
        <dbReference type="SAM" id="MobiDB-lite"/>
    </source>
</evidence>
<feature type="transmembrane region" description="Helical" evidence="2">
    <location>
        <begin position="353"/>
        <end position="374"/>
    </location>
</feature>
<feature type="transmembrane region" description="Helical" evidence="2">
    <location>
        <begin position="789"/>
        <end position="813"/>
    </location>
</feature>
<sequence length="825" mass="90751">MRPNTPAMSLPIPPRPSRRPSATNFPAEAAHHLAAILVFFLAALVGIRELLSPELVLGHNWDSPFSGLEESYRAMLASIPYTWDYDHALGYALPNGFSNRLWWATHAVLGILLQGRMVAQADIVANQVLGAFGIYVYVTVLLNDSVSRRRASLAGIAAGLYLMFSSVVIGHLIGGAANQLGSMAVLPYVLVVLEWRRRGLSDTATLCLLMPLSLLVEVSLHNTLFAGMFVGAYATILFPEPLHRRIRFLAAYGITTLLAYAHWVIPMVICLAYENIGQRLQENLAFSNLIDNVPPLTEALWGDGYIRPFYNYLAESSYRTAWAVLSLSLCGVVIVSTLWPGNRPAHQTVSARFWLAIYLLFVALAAGFQAPFGVLVEALYRSSPLMAIFRSPQWLIMPLAIAFAVLVGLSFARILEHFRWPWVSAVLVAAVLAMVHPAYLSGNLGGQELYRRALASTNWYKGDHLDAYAVPKDYAEAIRRLYQEPGGERLLALPMRRSPYFLNTPHQRQGSGVDPILNYNPPKPVVVADLAPDANSAAMLTGLDRLIDLCSPKAWELLDALDIGYIILKRDYAPPVPPEEQLWNAERTVSCLHRHLDGQSTVMVDGETTLLLRLNRQGRRAKIYIPDQILLIDPGFKDALESPERLLARLGDLLASAPGGATFLPAAAEEFAALAAQAAPVPKATFRVLNPTRYEITVTGASGAFPLVFSEAFHPLWKLTPKDAGPFDIGAAIDLPRLDDRRHTVANGFANGWLVDLQEVRQRFPEAVTLGDDGTATIRLFAEFAPQRVIPFAVALSVATLAAALLFLLLRFASGRIGVRRRRLP</sequence>
<dbReference type="EMBL" id="JXSL01000023">
    <property type="protein sequence ID" value="KIL99579.1"/>
    <property type="molecule type" value="Genomic_DNA"/>
</dbReference>
<evidence type="ECO:0000313" key="4">
    <source>
        <dbReference type="Proteomes" id="UP000031971"/>
    </source>
</evidence>
<reference evidence="3 4" key="1">
    <citation type="submission" date="2015-01" db="EMBL/GenBank/DDBJ databases">
        <title>Genome Sequence of Magnetospirillum magnetotacticum Strain MS-1.</title>
        <authorList>
            <person name="Marinov G.K."/>
            <person name="Smalley M.D."/>
            <person name="DeSalvo G."/>
        </authorList>
    </citation>
    <scope>NUCLEOTIDE SEQUENCE [LARGE SCALE GENOMIC DNA]</scope>
    <source>
        <strain evidence="3 4">MS-1</strain>
    </source>
</reference>
<feature type="transmembrane region" description="Helical" evidence="2">
    <location>
        <begin position="154"/>
        <end position="173"/>
    </location>
</feature>
<keyword evidence="2" id="KW-1133">Transmembrane helix</keyword>
<keyword evidence="4" id="KW-1185">Reference proteome</keyword>
<comment type="caution">
    <text evidence="3">The sequence shown here is derived from an EMBL/GenBank/DDBJ whole genome shotgun (WGS) entry which is preliminary data.</text>
</comment>
<evidence type="ECO:0000313" key="3">
    <source>
        <dbReference type="EMBL" id="KIL99579.1"/>
    </source>
</evidence>
<keyword evidence="2" id="KW-0812">Transmembrane</keyword>
<feature type="transmembrane region" description="Helical" evidence="2">
    <location>
        <begin position="218"/>
        <end position="238"/>
    </location>
</feature>